<evidence type="ECO:0000313" key="4">
    <source>
        <dbReference type="Proteomes" id="UP000198539"/>
    </source>
</evidence>
<dbReference type="SMART" id="SM00267">
    <property type="entry name" value="GGDEF"/>
    <property type="match status" value="1"/>
</dbReference>
<dbReference type="Gene3D" id="3.30.450.40">
    <property type="match status" value="1"/>
</dbReference>
<dbReference type="InterPro" id="IPR001633">
    <property type="entry name" value="EAL_dom"/>
</dbReference>
<name>A0A1H3F9G2_9RHOB</name>
<dbReference type="AlphaFoldDB" id="A0A1H3F9G2"/>
<dbReference type="SUPFAM" id="SSF141868">
    <property type="entry name" value="EAL domain-like"/>
    <property type="match status" value="1"/>
</dbReference>
<organism evidence="3 4">
    <name type="scientific">Roseicitreum antarcticum</name>
    <dbReference type="NCBI Taxonomy" id="564137"/>
    <lineage>
        <taxon>Bacteria</taxon>
        <taxon>Pseudomonadati</taxon>
        <taxon>Pseudomonadota</taxon>
        <taxon>Alphaproteobacteria</taxon>
        <taxon>Rhodobacterales</taxon>
        <taxon>Paracoccaceae</taxon>
        <taxon>Roseicitreum</taxon>
    </lineage>
</organism>
<dbReference type="PROSITE" id="PS50887">
    <property type="entry name" value="GGDEF"/>
    <property type="match status" value="1"/>
</dbReference>
<dbReference type="InterPro" id="IPR029016">
    <property type="entry name" value="GAF-like_dom_sf"/>
</dbReference>
<evidence type="ECO:0000259" key="2">
    <source>
        <dbReference type="PROSITE" id="PS50887"/>
    </source>
</evidence>
<feature type="domain" description="GGDEF" evidence="2">
    <location>
        <begin position="187"/>
        <end position="317"/>
    </location>
</feature>
<dbReference type="InterPro" id="IPR003018">
    <property type="entry name" value="GAF"/>
</dbReference>
<dbReference type="Pfam" id="PF00990">
    <property type="entry name" value="GGDEF"/>
    <property type="match status" value="1"/>
</dbReference>
<dbReference type="Proteomes" id="UP000198539">
    <property type="component" value="Unassembled WGS sequence"/>
</dbReference>
<dbReference type="STRING" id="564137.SAMN04488238_1337"/>
<evidence type="ECO:0000259" key="1">
    <source>
        <dbReference type="PROSITE" id="PS50883"/>
    </source>
</evidence>
<dbReference type="SUPFAM" id="SSF55781">
    <property type="entry name" value="GAF domain-like"/>
    <property type="match status" value="1"/>
</dbReference>
<dbReference type="SMART" id="SM00052">
    <property type="entry name" value="EAL"/>
    <property type="match status" value="1"/>
</dbReference>
<dbReference type="InterPro" id="IPR029787">
    <property type="entry name" value="Nucleotide_cyclase"/>
</dbReference>
<dbReference type="InterPro" id="IPR035919">
    <property type="entry name" value="EAL_sf"/>
</dbReference>
<proteinExistence type="predicted"/>
<dbReference type="InterPro" id="IPR000160">
    <property type="entry name" value="GGDEF_dom"/>
</dbReference>
<dbReference type="CDD" id="cd01948">
    <property type="entry name" value="EAL"/>
    <property type="match status" value="1"/>
</dbReference>
<sequence>MVKIDEALRLDALHQLKLLDTISSDSFDRITRMASQIFNLPVAAISLTDSDRQWFKSRVGIDHSSIPREKAPCGEVADSRQFLVIRDFSTDTYYADSPLGQNGTRFYAGAPLITRDGFGLGSLCVLGREPRDITKAEVAALKDLAAMVMAQIELHHAFGRVDPVSGLPNRNQFLEDMADLANAPESAERVAFLLDLLSLEQISDYVRVMGPGRVDELVRKAVLEIRRSVAPGEAVYHVGTAQFVLLAQPGATPESFVKVVHEYRRSSPAGDGSPADGAIGIVSFKPHERTPRDLLRALHSAAQDARNSPDLISVYSHAADRIYQRRYHLLEDFATALESPDQLRLVYQPRIDLMSGKCLGAEALLRWEHPVLGNIPPDDFIPMTERSSRASALTAYVLGAAIRQMRDWQEAGLLLTISVNISASNLAETDFVDTLAAAVRHHEIPFERLELEVTESAIMHNPAYALAQLQKLSDLGVRVAIDDFGTGHSSLAYLRKLPADVVKIDKSFVTHIGKSAQDQALVRSMVKLSQELGYRVVAEGVESAQIAMLLREMGCEEAQGYYFARPLEAVQFLGWLHAPETGGGGQRRLRSPRCLSWCTWRRATLATCRS</sequence>
<dbReference type="GO" id="GO:0071111">
    <property type="term" value="F:cyclic-guanylate-specific phosphodiesterase activity"/>
    <property type="evidence" value="ECO:0007669"/>
    <property type="project" value="InterPro"/>
</dbReference>
<dbReference type="SUPFAM" id="SSF55073">
    <property type="entry name" value="Nucleotide cyclase"/>
    <property type="match status" value="1"/>
</dbReference>
<protein>
    <submittedName>
        <fullName evidence="3">EAL domain, c-di-GMP-specific phosphodiesterase class I (Or its enzymatically inactive variant)</fullName>
    </submittedName>
</protein>
<evidence type="ECO:0000313" key="3">
    <source>
        <dbReference type="EMBL" id="SDX86834.1"/>
    </source>
</evidence>
<dbReference type="PROSITE" id="PS50883">
    <property type="entry name" value="EAL"/>
    <property type="match status" value="1"/>
</dbReference>
<dbReference type="OrthoDB" id="9814202at2"/>
<dbReference type="Gene3D" id="3.20.20.450">
    <property type="entry name" value="EAL domain"/>
    <property type="match status" value="1"/>
</dbReference>
<dbReference type="Pfam" id="PF00563">
    <property type="entry name" value="EAL"/>
    <property type="match status" value="1"/>
</dbReference>
<dbReference type="EMBL" id="FNOM01000033">
    <property type="protein sequence ID" value="SDX86834.1"/>
    <property type="molecule type" value="Genomic_DNA"/>
</dbReference>
<dbReference type="RefSeq" id="WP_092892693.1">
    <property type="nucleotide sequence ID" value="NZ_CP061498.1"/>
</dbReference>
<reference evidence="3 4" key="1">
    <citation type="submission" date="2016-10" db="EMBL/GenBank/DDBJ databases">
        <authorList>
            <person name="de Groot N.N."/>
        </authorList>
    </citation>
    <scope>NUCLEOTIDE SEQUENCE [LARGE SCALE GENOMIC DNA]</scope>
    <source>
        <strain evidence="3 4">CGMCC 1.8894</strain>
    </source>
</reference>
<dbReference type="PANTHER" id="PTHR33121">
    <property type="entry name" value="CYCLIC DI-GMP PHOSPHODIESTERASE PDEF"/>
    <property type="match status" value="1"/>
</dbReference>
<gene>
    <name evidence="3" type="ORF">SAMN04488238_1337</name>
</gene>
<dbReference type="InterPro" id="IPR043128">
    <property type="entry name" value="Rev_trsase/Diguanyl_cyclase"/>
</dbReference>
<feature type="domain" description="EAL" evidence="1">
    <location>
        <begin position="326"/>
        <end position="580"/>
    </location>
</feature>
<keyword evidence="4" id="KW-1185">Reference proteome</keyword>
<dbReference type="InterPro" id="IPR050706">
    <property type="entry name" value="Cyclic-di-GMP_PDE-like"/>
</dbReference>
<dbReference type="SMART" id="SM00065">
    <property type="entry name" value="GAF"/>
    <property type="match status" value="1"/>
</dbReference>
<dbReference type="Pfam" id="PF01590">
    <property type="entry name" value="GAF"/>
    <property type="match status" value="1"/>
</dbReference>
<dbReference type="PANTHER" id="PTHR33121:SF19">
    <property type="entry name" value="CYCLIC DI-GMP PHOSPHODIESTERASE PA2567"/>
    <property type="match status" value="1"/>
</dbReference>
<accession>A0A1H3F9G2</accession>
<dbReference type="Gene3D" id="3.30.70.270">
    <property type="match status" value="1"/>
</dbReference>